<proteinExistence type="predicted"/>
<sequence>MLRIDEVPPPERWKIVGEAEVVETLLEIPGLILVFLLLLLLFLLLFWCQLGFIGGVRIWGGGKRGGVRLKCDDWDEERDRRRKRIRERRRRVVVVDSDLAMDSQRTPLGMVGMRSEE</sequence>
<evidence type="ECO:0000313" key="2">
    <source>
        <dbReference type="Proteomes" id="UP001062846"/>
    </source>
</evidence>
<gene>
    <name evidence="1" type="ORF">RHMOL_Rhmol05G0126900</name>
</gene>
<evidence type="ECO:0000313" key="1">
    <source>
        <dbReference type="EMBL" id="KAI8554824.1"/>
    </source>
</evidence>
<accession>A0ACC0NPK2</accession>
<name>A0ACC0NPK2_RHOML</name>
<keyword evidence="2" id="KW-1185">Reference proteome</keyword>
<dbReference type="EMBL" id="CM046392">
    <property type="protein sequence ID" value="KAI8554824.1"/>
    <property type="molecule type" value="Genomic_DNA"/>
</dbReference>
<comment type="caution">
    <text evidence="1">The sequence shown here is derived from an EMBL/GenBank/DDBJ whole genome shotgun (WGS) entry which is preliminary data.</text>
</comment>
<protein>
    <submittedName>
        <fullName evidence="1">Uncharacterized protein</fullName>
    </submittedName>
</protein>
<dbReference type="Proteomes" id="UP001062846">
    <property type="component" value="Chromosome 5"/>
</dbReference>
<reference evidence="1" key="1">
    <citation type="submission" date="2022-02" db="EMBL/GenBank/DDBJ databases">
        <title>Plant Genome Project.</title>
        <authorList>
            <person name="Zhang R.-G."/>
        </authorList>
    </citation>
    <scope>NUCLEOTIDE SEQUENCE</scope>
    <source>
        <strain evidence="1">AT1</strain>
    </source>
</reference>
<organism evidence="1 2">
    <name type="scientific">Rhododendron molle</name>
    <name type="common">Chinese azalea</name>
    <name type="synonym">Azalea mollis</name>
    <dbReference type="NCBI Taxonomy" id="49168"/>
    <lineage>
        <taxon>Eukaryota</taxon>
        <taxon>Viridiplantae</taxon>
        <taxon>Streptophyta</taxon>
        <taxon>Embryophyta</taxon>
        <taxon>Tracheophyta</taxon>
        <taxon>Spermatophyta</taxon>
        <taxon>Magnoliopsida</taxon>
        <taxon>eudicotyledons</taxon>
        <taxon>Gunneridae</taxon>
        <taxon>Pentapetalae</taxon>
        <taxon>asterids</taxon>
        <taxon>Ericales</taxon>
        <taxon>Ericaceae</taxon>
        <taxon>Ericoideae</taxon>
        <taxon>Rhodoreae</taxon>
        <taxon>Rhododendron</taxon>
    </lineage>
</organism>